<name>A0A2N0R0B0_9GLOM</name>
<sequence>MYSCCLLARLFQGTVAADLIEISKVTFAKTANISFSINFYNLKPYAYLHFSSAQHRCSHPGYDSNACDSFRFANCPSSNNHYFQSRACFQYSCSCSRRCRNARQPPPPFTFGHYTDGFQNLQSKVKDLEDGHPSPHFNSCTFPLPNFGSQSNSQASSVEDHLSTLTASLSEVPKMVKLEIEQQSLYLAARDNASTK</sequence>
<reference evidence="2 3" key="2">
    <citation type="submission" date="2017-10" db="EMBL/GenBank/DDBJ databases">
        <title>Genome analyses suggest a sexual origin of heterokaryosis in a supposedly ancient asexual fungus.</title>
        <authorList>
            <person name="Corradi N."/>
            <person name="Sedzielewska K."/>
            <person name="Noel J."/>
            <person name="Charron P."/>
            <person name="Farinelli L."/>
            <person name="Marton T."/>
            <person name="Kruger M."/>
            <person name="Pelin A."/>
            <person name="Brachmann A."/>
            <person name="Corradi N."/>
        </authorList>
    </citation>
    <scope>NUCLEOTIDE SEQUENCE [LARGE SCALE GENOMIC DNA]</scope>
    <source>
        <strain evidence="2 3">A1</strain>
    </source>
</reference>
<feature type="signal peptide" evidence="1">
    <location>
        <begin position="1"/>
        <end position="16"/>
    </location>
</feature>
<dbReference type="VEuPathDB" id="FungiDB:RhiirA1_473571"/>
<keyword evidence="1" id="KW-0732">Signal</keyword>
<dbReference type="EMBL" id="LLXH01002045">
    <property type="protein sequence ID" value="PKC56739.1"/>
    <property type="molecule type" value="Genomic_DNA"/>
</dbReference>
<evidence type="ECO:0000313" key="2">
    <source>
        <dbReference type="EMBL" id="PKC56739.1"/>
    </source>
</evidence>
<evidence type="ECO:0000256" key="1">
    <source>
        <dbReference type="SAM" id="SignalP"/>
    </source>
</evidence>
<dbReference type="Proteomes" id="UP000232688">
    <property type="component" value="Unassembled WGS sequence"/>
</dbReference>
<reference evidence="2 3" key="1">
    <citation type="submission" date="2017-10" db="EMBL/GenBank/DDBJ databases">
        <title>Extensive intraspecific genome diversity in a model arbuscular mycorrhizal fungus.</title>
        <authorList>
            <person name="Chen E.C.H."/>
            <person name="Morin E."/>
            <person name="Baudet D."/>
            <person name="Noel J."/>
            <person name="Ndikumana S."/>
            <person name="Charron P."/>
            <person name="St-Onge C."/>
            <person name="Giorgi J."/>
            <person name="Grigoriev I.V."/>
            <person name="Roux C."/>
            <person name="Martin F.M."/>
            <person name="Corradi N."/>
        </authorList>
    </citation>
    <scope>NUCLEOTIDE SEQUENCE [LARGE SCALE GENOMIC DNA]</scope>
    <source>
        <strain evidence="2 3">A1</strain>
    </source>
</reference>
<organism evidence="2 3">
    <name type="scientific">Rhizophagus irregularis</name>
    <dbReference type="NCBI Taxonomy" id="588596"/>
    <lineage>
        <taxon>Eukaryota</taxon>
        <taxon>Fungi</taxon>
        <taxon>Fungi incertae sedis</taxon>
        <taxon>Mucoromycota</taxon>
        <taxon>Glomeromycotina</taxon>
        <taxon>Glomeromycetes</taxon>
        <taxon>Glomerales</taxon>
        <taxon>Glomeraceae</taxon>
        <taxon>Rhizophagus</taxon>
    </lineage>
</organism>
<feature type="chain" id="PRO_5014696525" evidence="1">
    <location>
        <begin position="17"/>
        <end position="196"/>
    </location>
</feature>
<accession>A0A2N0R0B0</accession>
<dbReference type="AlphaFoldDB" id="A0A2N0R0B0"/>
<evidence type="ECO:0000313" key="3">
    <source>
        <dbReference type="Proteomes" id="UP000232688"/>
    </source>
</evidence>
<protein>
    <submittedName>
        <fullName evidence="2">Uncharacterized protein</fullName>
    </submittedName>
</protein>
<comment type="caution">
    <text evidence="2">The sequence shown here is derived from an EMBL/GenBank/DDBJ whole genome shotgun (WGS) entry which is preliminary data.</text>
</comment>
<proteinExistence type="predicted"/>
<gene>
    <name evidence="2" type="ORF">RhiirA1_473571</name>
</gene>